<dbReference type="AlphaFoldDB" id="A0A8H7CNU7"/>
<accession>A0A8H7CNU7</accession>
<protein>
    <submittedName>
        <fullName evidence="2">Uncharacterized protein</fullName>
    </submittedName>
</protein>
<reference evidence="2" key="1">
    <citation type="submission" date="2020-05" db="EMBL/GenBank/DDBJ databases">
        <title>Mycena genomes resolve the evolution of fungal bioluminescence.</title>
        <authorList>
            <person name="Tsai I.J."/>
        </authorList>
    </citation>
    <scope>NUCLEOTIDE SEQUENCE</scope>
    <source>
        <strain evidence="2">160909Yilan</strain>
    </source>
</reference>
<proteinExistence type="predicted"/>
<keyword evidence="3" id="KW-1185">Reference proteome</keyword>
<evidence type="ECO:0000313" key="2">
    <source>
        <dbReference type="EMBL" id="KAF7342866.1"/>
    </source>
</evidence>
<dbReference type="EMBL" id="JACAZH010000024">
    <property type="protein sequence ID" value="KAF7342866.1"/>
    <property type="molecule type" value="Genomic_DNA"/>
</dbReference>
<name>A0A8H7CNU7_9AGAR</name>
<dbReference type="Proteomes" id="UP000623467">
    <property type="component" value="Unassembled WGS sequence"/>
</dbReference>
<gene>
    <name evidence="2" type="ORF">MSAN_02002900</name>
</gene>
<organism evidence="2 3">
    <name type="scientific">Mycena sanguinolenta</name>
    <dbReference type="NCBI Taxonomy" id="230812"/>
    <lineage>
        <taxon>Eukaryota</taxon>
        <taxon>Fungi</taxon>
        <taxon>Dikarya</taxon>
        <taxon>Basidiomycota</taxon>
        <taxon>Agaricomycotina</taxon>
        <taxon>Agaricomycetes</taxon>
        <taxon>Agaricomycetidae</taxon>
        <taxon>Agaricales</taxon>
        <taxon>Marasmiineae</taxon>
        <taxon>Mycenaceae</taxon>
        <taxon>Mycena</taxon>
    </lineage>
</organism>
<feature type="region of interest" description="Disordered" evidence="1">
    <location>
        <begin position="1"/>
        <end position="22"/>
    </location>
</feature>
<evidence type="ECO:0000313" key="3">
    <source>
        <dbReference type="Proteomes" id="UP000623467"/>
    </source>
</evidence>
<evidence type="ECO:0000256" key="1">
    <source>
        <dbReference type="SAM" id="MobiDB-lite"/>
    </source>
</evidence>
<feature type="compositionally biased region" description="Basic and acidic residues" evidence="1">
    <location>
        <begin position="1"/>
        <end position="14"/>
    </location>
</feature>
<sequence>MHGRRNDKWRRNEPKMILAPIPPHSPRCAVRRLLPLRLGLASCIDAALDRSASPRLASPVGSRKVLTREVDVGFWLLRAASAGTPSSRHSQVKLMLKSQAYHTPQSPQ</sequence>
<comment type="caution">
    <text evidence="2">The sequence shown here is derived from an EMBL/GenBank/DDBJ whole genome shotgun (WGS) entry which is preliminary data.</text>
</comment>